<evidence type="ECO:0000256" key="3">
    <source>
        <dbReference type="ARBA" id="ARBA00023002"/>
    </source>
</evidence>
<name>K0KHA8_WICCF</name>
<dbReference type="PANTHER" id="PTHR11592">
    <property type="entry name" value="GLUTATHIONE PEROXIDASE"/>
    <property type="match status" value="1"/>
</dbReference>
<keyword evidence="6" id="KW-1185">Reference proteome</keyword>
<evidence type="ECO:0000313" key="5">
    <source>
        <dbReference type="EMBL" id="CCH40553.1"/>
    </source>
</evidence>
<dbReference type="SUPFAM" id="SSF52833">
    <property type="entry name" value="Thioredoxin-like"/>
    <property type="match status" value="1"/>
</dbReference>
<dbReference type="Pfam" id="PF00255">
    <property type="entry name" value="GSHPx"/>
    <property type="match status" value="1"/>
</dbReference>
<proteinExistence type="inferred from homology"/>
<dbReference type="HOGENOM" id="CLU_1120847_0_0_1"/>
<protein>
    <recommendedName>
        <fullName evidence="4">Glutathione peroxidase</fullName>
    </recommendedName>
</protein>
<dbReference type="eggNOG" id="KOG1651">
    <property type="taxonomic scope" value="Eukaryota"/>
</dbReference>
<dbReference type="InterPro" id="IPR036249">
    <property type="entry name" value="Thioredoxin-like_sf"/>
</dbReference>
<dbReference type="PRINTS" id="PR01011">
    <property type="entry name" value="GLUTPROXDASE"/>
</dbReference>
<keyword evidence="3 4" id="KW-0560">Oxidoreductase</keyword>
<comment type="similarity">
    <text evidence="1 4">Belongs to the glutathione peroxidase family.</text>
</comment>
<evidence type="ECO:0000256" key="1">
    <source>
        <dbReference type="ARBA" id="ARBA00006926"/>
    </source>
</evidence>
<comment type="caution">
    <text evidence="5">The sequence shown here is derived from an EMBL/GenBank/DDBJ whole genome shotgun (WGS) entry which is preliminary data.</text>
</comment>
<dbReference type="GO" id="GO:0034599">
    <property type="term" value="P:cellular response to oxidative stress"/>
    <property type="evidence" value="ECO:0007669"/>
    <property type="project" value="TreeGrafter"/>
</dbReference>
<evidence type="ECO:0000313" key="6">
    <source>
        <dbReference type="Proteomes" id="UP000009328"/>
    </source>
</evidence>
<evidence type="ECO:0000256" key="4">
    <source>
        <dbReference type="RuleBase" id="RU000499"/>
    </source>
</evidence>
<dbReference type="EMBL" id="CAIF01000001">
    <property type="protein sequence ID" value="CCH40553.1"/>
    <property type="molecule type" value="Genomic_DNA"/>
</dbReference>
<dbReference type="Gene3D" id="3.40.30.10">
    <property type="entry name" value="Glutaredoxin"/>
    <property type="match status" value="1"/>
</dbReference>
<accession>K0KHA8</accession>
<dbReference type="CDD" id="cd00340">
    <property type="entry name" value="GSH_Peroxidase"/>
    <property type="match status" value="1"/>
</dbReference>
<dbReference type="PROSITE" id="PS51355">
    <property type="entry name" value="GLUTATHIONE_PEROXID_3"/>
    <property type="match status" value="1"/>
</dbReference>
<dbReference type="GO" id="GO:0004601">
    <property type="term" value="F:peroxidase activity"/>
    <property type="evidence" value="ECO:0007669"/>
    <property type="project" value="UniProtKB-KW"/>
</dbReference>
<dbReference type="PANTHER" id="PTHR11592:SF78">
    <property type="entry name" value="GLUTATHIONE PEROXIDASE"/>
    <property type="match status" value="1"/>
</dbReference>
<reference evidence="5 6" key="1">
    <citation type="journal article" date="2012" name="Eukaryot. Cell">
        <title>Draft genome sequence of Wickerhamomyces ciferrii NRRL Y-1031 F-60-10.</title>
        <authorList>
            <person name="Schneider J."/>
            <person name="Andrea H."/>
            <person name="Blom J."/>
            <person name="Jaenicke S."/>
            <person name="Ruckert C."/>
            <person name="Schorsch C."/>
            <person name="Szczepanowski R."/>
            <person name="Farwick M."/>
            <person name="Goesmann A."/>
            <person name="Puhler A."/>
            <person name="Schaffer S."/>
            <person name="Tauch A."/>
            <person name="Kohler T."/>
            <person name="Brinkrolf K."/>
        </authorList>
    </citation>
    <scope>NUCLEOTIDE SEQUENCE [LARGE SCALE GENOMIC DNA]</scope>
    <source>
        <strain evidence="6">ATCC 14091 / BCRC 22168 / CBS 111 / JCM 3599 / NBRC 0793 / NRRL Y-1031 F-60-10</strain>
    </source>
</reference>
<dbReference type="AlphaFoldDB" id="K0KHA8"/>
<dbReference type="STRING" id="1206466.K0KHA8"/>
<gene>
    <name evidence="5" type="ORF">BN7_86</name>
</gene>
<keyword evidence="2 4" id="KW-0575">Peroxidase</keyword>
<dbReference type="Proteomes" id="UP000009328">
    <property type="component" value="Unassembled WGS sequence"/>
</dbReference>
<dbReference type="InParanoid" id="K0KHA8"/>
<sequence>MTSKLPVDDKHMTFAASEETVYEQHQDVDLNDVYKELLPTLGEIEQRKRSSQISNRVKDSQELNFHDLYCYDSNNEPIYFHTFKGKIVLVVNTATQCVSSYQLRQLEDLYQRYKHIGFTILAFPSDSFHQEVKGSDEYVADNCRLKYNVSFPIMSKIKVNGKNQNEVFKFLKEQKHGWLNTKRVKWNFEKFLIGRDGEILYRYSTLQKVSNKIEGDIQKYLKDEQINAAKGKNRQHIDKADIHRIVYI</sequence>
<organism evidence="5 6">
    <name type="scientific">Wickerhamomyces ciferrii (strain ATCC 14091 / BCRC 22168 / CBS 111 / JCM 3599 / NBRC 0793 / NRRL Y-1031 F-60-10)</name>
    <name type="common">Yeast</name>
    <name type="synonym">Pichia ciferrii</name>
    <dbReference type="NCBI Taxonomy" id="1206466"/>
    <lineage>
        <taxon>Eukaryota</taxon>
        <taxon>Fungi</taxon>
        <taxon>Dikarya</taxon>
        <taxon>Ascomycota</taxon>
        <taxon>Saccharomycotina</taxon>
        <taxon>Saccharomycetes</taxon>
        <taxon>Phaffomycetales</taxon>
        <taxon>Wickerhamomycetaceae</taxon>
        <taxon>Wickerhamomyces</taxon>
    </lineage>
</organism>
<dbReference type="InterPro" id="IPR000889">
    <property type="entry name" value="Glutathione_peroxidase"/>
</dbReference>
<evidence type="ECO:0000256" key="2">
    <source>
        <dbReference type="ARBA" id="ARBA00022559"/>
    </source>
</evidence>